<dbReference type="Pfam" id="PF13671">
    <property type="entry name" value="AAA_33"/>
    <property type="match status" value="1"/>
</dbReference>
<dbReference type="EMBL" id="JABWRB010000006">
    <property type="protein sequence ID" value="MBC3389398.1"/>
    <property type="molecule type" value="Genomic_DNA"/>
</dbReference>
<proteinExistence type="predicted"/>
<keyword evidence="3" id="KW-1185">Reference proteome</keyword>
<protein>
    <submittedName>
        <fullName evidence="1">ATP-binding protein</fullName>
    </submittedName>
</protein>
<keyword evidence="1" id="KW-0547">Nucleotide-binding</keyword>
<dbReference type="EMBL" id="JABWRB020000001">
    <property type="protein sequence ID" value="MBV4495422.1"/>
    <property type="molecule type" value="Genomic_DNA"/>
</dbReference>
<keyword evidence="1" id="KW-0067">ATP-binding</keyword>
<dbReference type="InterPro" id="IPR027417">
    <property type="entry name" value="P-loop_NTPase"/>
</dbReference>
<accession>A0A923FBM5</accession>
<dbReference type="Proteomes" id="UP000636518">
    <property type="component" value="Unassembled WGS sequence"/>
</dbReference>
<organism evidence="1">
    <name type="scientific">Pseudomonas zanjanensis</name>
    <dbReference type="NCBI Taxonomy" id="2745496"/>
    <lineage>
        <taxon>Bacteria</taxon>
        <taxon>Pseudomonadati</taxon>
        <taxon>Pseudomonadota</taxon>
        <taxon>Gammaproteobacteria</taxon>
        <taxon>Pseudomonadales</taxon>
        <taxon>Pseudomonadaceae</taxon>
        <taxon>Pseudomonas</taxon>
    </lineage>
</organism>
<gene>
    <name evidence="2" type="ORF">HU715_008625</name>
    <name evidence="1" type="ORF">HU715_07005</name>
</gene>
<dbReference type="RefSeq" id="WP_186705606.1">
    <property type="nucleotide sequence ID" value="NZ_JABWRB020000001.1"/>
</dbReference>
<dbReference type="Gene3D" id="3.40.50.300">
    <property type="entry name" value="P-loop containing nucleotide triphosphate hydrolases"/>
    <property type="match status" value="1"/>
</dbReference>
<evidence type="ECO:0000313" key="2">
    <source>
        <dbReference type="EMBL" id="MBV4495422.1"/>
    </source>
</evidence>
<reference evidence="1 3" key="1">
    <citation type="journal article" date="2020" name="Microorganisms">
        <title>Reliable Identification of Environmental Pseudomonas Isolates Using the rpoD Gene.</title>
        <authorList>
            <consortium name="The Broad Institute Genome Sequencing Platform"/>
            <person name="Girard L."/>
            <person name="Lood C."/>
            <person name="Rokni-Zadeh H."/>
            <person name="van Noort V."/>
            <person name="Lavigne R."/>
            <person name="De Mot R."/>
        </authorList>
    </citation>
    <scope>NUCLEOTIDE SEQUENCE</scope>
    <source>
        <strain evidence="1 3">SWRI12</strain>
    </source>
</reference>
<evidence type="ECO:0000313" key="3">
    <source>
        <dbReference type="Proteomes" id="UP000636518"/>
    </source>
</evidence>
<comment type="caution">
    <text evidence="1">The sequence shown here is derived from an EMBL/GenBank/DDBJ whole genome shotgun (WGS) entry which is preliminary data.</text>
</comment>
<reference evidence="2" key="3">
    <citation type="submission" date="2021-06" db="EMBL/GenBank/DDBJ databases">
        <title>Updating the genus Pseudomonas: Description of 43 new species and partition of the Pseudomonas putida group.</title>
        <authorList>
            <person name="Girard L."/>
            <person name="Lood C."/>
            <person name="Vandamme P."/>
            <person name="Rokni-Zadeh H."/>
            <person name="Van Noort V."/>
            <person name="Hofte M."/>
            <person name="Lavigne R."/>
            <person name="De Mot R."/>
        </authorList>
    </citation>
    <scope>NUCLEOTIDE SEQUENCE</scope>
    <source>
        <strain evidence="2">SWRI12</strain>
    </source>
</reference>
<sequence length="162" mass="18472">MQSVHMVFGPLGAGKSTFARQLNAEVTGVRFSIDEWMNELYGPDLPKPMNLAWIMARVQRCEAHIWKTALQVLGAGRDVVLDQGFMTEADRTRIRLLAGQAGYQVSSYFIDATPQLRRERVMQRNSEKGETYAFEVTGPMFDFMDSRFERPSPQELEQCCNV</sequence>
<dbReference type="GO" id="GO:0005524">
    <property type="term" value="F:ATP binding"/>
    <property type="evidence" value="ECO:0007669"/>
    <property type="project" value="UniProtKB-KW"/>
</dbReference>
<evidence type="ECO:0000313" key="1">
    <source>
        <dbReference type="EMBL" id="MBC3389398.1"/>
    </source>
</evidence>
<reference evidence="1" key="2">
    <citation type="submission" date="2020-07" db="EMBL/GenBank/DDBJ databases">
        <authorList>
            <person name="Lood C."/>
            <person name="Girard L."/>
        </authorList>
    </citation>
    <scope>NUCLEOTIDE SEQUENCE</scope>
    <source>
        <strain evidence="1">SWRI12</strain>
    </source>
</reference>
<dbReference type="SUPFAM" id="SSF52540">
    <property type="entry name" value="P-loop containing nucleoside triphosphate hydrolases"/>
    <property type="match status" value="1"/>
</dbReference>
<dbReference type="AlphaFoldDB" id="A0A923FBM5"/>
<name>A0A923FBM5_9PSED</name>